<organism evidence="1 2">
    <name type="scientific">Ancylostoma duodenale</name>
    <dbReference type="NCBI Taxonomy" id="51022"/>
    <lineage>
        <taxon>Eukaryota</taxon>
        <taxon>Metazoa</taxon>
        <taxon>Ecdysozoa</taxon>
        <taxon>Nematoda</taxon>
        <taxon>Chromadorea</taxon>
        <taxon>Rhabditida</taxon>
        <taxon>Rhabditina</taxon>
        <taxon>Rhabditomorpha</taxon>
        <taxon>Strongyloidea</taxon>
        <taxon>Ancylostomatidae</taxon>
        <taxon>Ancylostomatinae</taxon>
        <taxon>Ancylostoma</taxon>
    </lineage>
</organism>
<proteinExistence type="predicted"/>
<dbReference type="Proteomes" id="UP000054047">
    <property type="component" value="Unassembled WGS sequence"/>
</dbReference>
<dbReference type="InterPro" id="IPR051493">
    <property type="entry name" value="CHD"/>
</dbReference>
<dbReference type="AlphaFoldDB" id="A0A0C2BZH1"/>
<evidence type="ECO:0000313" key="1">
    <source>
        <dbReference type="EMBL" id="KIH42772.1"/>
    </source>
</evidence>
<accession>A0A0C2BZH1</accession>
<evidence type="ECO:0000313" key="2">
    <source>
        <dbReference type="Proteomes" id="UP000054047"/>
    </source>
</evidence>
<gene>
    <name evidence="1" type="ORF">ANCDUO_27239</name>
</gene>
<dbReference type="Gene3D" id="3.40.50.300">
    <property type="entry name" value="P-loop containing nucleotide triphosphate hydrolases"/>
    <property type="match status" value="1"/>
</dbReference>
<name>A0A0C2BZH1_9BILA</name>
<dbReference type="PANTHER" id="PTHR46850">
    <property type="entry name" value="CHROMODOMAIN-HELICASE-DNA-BINDING PROTEIN 9"/>
    <property type="match status" value="1"/>
</dbReference>
<keyword evidence="2" id="KW-1185">Reference proteome</keyword>
<dbReference type="OrthoDB" id="5857104at2759"/>
<dbReference type="PANTHER" id="PTHR46850:SF1">
    <property type="entry name" value="CHROMODOMAIN-HELICASE-DNA-BINDING PROTEIN 9"/>
    <property type="match status" value="1"/>
</dbReference>
<reference evidence="1 2" key="1">
    <citation type="submission" date="2013-12" db="EMBL/GenBank/DDBJ databases">
        <title>Draft genome of the parsitic nematode Ancylostoma duodenale.</title>
        <authorList>
            <person name="Mitreva M."/>
        </authorList>
    </citation>
    <scope>NUCLEOTIDE SEQUENCE [LARGE SCALE GENOMIC DNA]</scope>
    <source>
        <strain evidence="1 2">Zhejiang</strain>
    </source>
</reference>
<sequence>MVKVYRLVTANTYEREMFDKASLKLGLDKAVLQSTTALKESSTALSKKDVEELLKKGAYGSIMDENVDEGSKFSEEDIETILQRRTTTITLEPGQKGSLFAKAAFNSTHNRGDDIDIDDPNFWTKWAEKAQVGCRK</sequence>
<protein>
    <submittedName>
        <fullName evidence="1">Uncharacterized protein</fullName>
    </submittedName>
</protein>
<dbReference type="InterPro" id="IPR027417">
    <property type="entry name" value="P-loop_NTPase"/>
</dbReference>
<dbReference type="EMBL" id="KN792789">
    <property type="protein sequence ID" value="KIH42772.1"/>
    <property type="molecule type" value="Genomic_DNA"/>
</dbReference>